<evidence type="ECO:0008006" key="5">
    <source>
        <dbReference type="Google" id="ProtNLM"/>
    </source>
</evidence>
<evidence type="ECO:0000256" key="2">
    <source>
        <dbReference type="SAM" id="SignalP"/>
    </source>
</evidence>
<keyword evidence="2" id="KW-0732">Signal</keyword>
<name>A0A5C7B6Q4_9FLAO</name>
<dbReference type="RefSeq" id="WP_028871511.1">
    <property type="nucleotide sequence ID" value="NZ_VOSB01000011.1"/>
</dbReference>
<feature type="region of interest" description="Disordered" evidence="1">
    <location>
        <begin position="20"/>
        <end position="39"/>
    </location>
</feature>
<feature type="chain" id="PRO_5022998934" description="DUF4890 domain-containing protein" evidence="2">
    <location>
        <begin position="19"/>
        <end position="154"/>
    </location>
</feature>
<proteinExistence type="predicted"/>
<dbReference type="AlphaFoldDB" id="A0A5C7B6Q4"/>
<accession>A0A5C7B6Q4</accession>
<evidence type="ECO:0000313" key="4">
    <source>
        <dbReference type="Proteomes" id="UP000321938"/>
    </source>
</evidence>
<sequence length="154" mass="17653">MKTLILIAFAFITLQAVAQDNRKGDEKGERNGKRELMKDLSPEEMATLGSKKMTLALDLSKDQQGKVKEALLEQATIRKQNMAEREKMKNNDDAKKPTKEEHVKHLNAKLDGEIAMKQKMKSILTAEQYEKWTKMKTLRQHKSKGKKGSKIKKQ</sequence>
<dbReference type="Proteomes" id="UP000321938">
    <property type="component" value="Unassembled WGS sequence"/>
</dbReference>
<comment type="caution">
    <text evidence="3">The sequence shown here is derived from an EMBL/GenBank/DDBJ whole genome shotgun (WGS) entry which is preliminary data.</text>
</comment>
<dbReference type="Gene3D" id="1.20.120.1490">
    <property type="match status" value="1"/>
</dbReference>
<dbReference type="EMBL" id="VOSB01000011">
    <property type="protein sequence ID" value="TXE17582.1"/>
    <property type="molecule type" value="Genomic_DNA"/>
</dbReference>
<feature type="region of interest" description="Disordered" evidence="1">
    <location>
        <begin position="81"/>
        <end position="101"/>
    </location>
</feature>
<evidence type="ECO:0000256" key="1">
    <source>
        <dbReference type="SAM" id="MobiDB-lite"/>
    </source>
</evidence>
<protein>
    <recommendedName>
        <fullName evidence="5">DUF4890 domain-containing protein</fullName>
    </recommendedName>
</protein>
<evidence type="ECO:0000313" key="3">
    <source>
        <dbReference type="EMBL" id="TXE17582.1"/>
    </source>
</evidence>
<feature type="signal peptide" evidence="2">
    <location>
        <begin position="1"/>
        <end position="18"/>
    </location>
</feature>
<gene>
    <name evidence="3" type="ORF">ES692_08420</name>
</gene>
<keyword evidence="4" id="KW-1185">Reference proteome</keyword>
<feature type="region of interest" description="Disordered" evidence="1">
    <location>
        <begin position="135"/>
        <end position="154"/>
    </location>
</feature>
<dbReference type="STRING" id="1123037.GCA_000425305_01542"/>
<reference evidence="3 4" key="1">
    <citation type="submission" date="2019-08" db="EMBL/GenBank/DDBJ databases">
        <title>Genome of Psychroserpens burtonensis ACAM 167.</title>
        <authorList>
            <person name="Bowman J.P."/>
        </authorList>
    </citation>
    <scope>NUCLEOTIDE SEQUENCE [LARGE SCALE GENOMIC DNA]</scope>
    <source>
        <strain evidence="3 4">ACAM 167</strain>
    </source>
</reference>
<dbReference type="OrthoDB" id="956918at2"/>
<organism evidence="3 4">
    <name type="scientific">Psychroserpens burtonensis</name>
    <dbReference type="NCBI Taxonomy" id="49278"/>
    <lineage>
        <taxon>Bacteria</taxon>
        <taxon>Pseudomonadati</taxon>
        <taxon>Bacteroidota</taxon>
        <taxon>Flavobacteriia</taxon>
        <taxon>Flavobacteriales</taxon>
        <taxon>Flavobacteriaceae</taxon>
        <taxon>Psychroserpens</taxon>
    </lineage>
</organism>